<feature type="binding site" evidence="3">
    <location>
        <position position="51"/>
    </location>
    <ligand>
        <name>Mg(2+)</name>
        <dbReference type="ChEBI" id="CHEBI:18420"/>
        <label>1</label>
    </ligand>
</feature>
<keyword evidence="2" id="KW-0378">Hydrolase</keyword>
<keyword evidence="3" id="KW-0460">Magnesium</keyword>
<protein>
    <submittedName>
        <fullName evidence="4">ADP-ribosylglycohydrolase family protein</fullName>
    </submittedName>
</protein>
<dbReference type="InterPro" id="IPR050792">
    <property type="entry name" value="ADP-ribosylglycohydrolase"/>
</dbReference>
<gene>
    <name evidence="4" type="ORF">FEE40_10920</name>
</gene>
<dbReference type="PANTHER" id="PTHR16222">
    <property type="entry name" value="ADP-RIBOSYLGLYCOHYDROLASE"/>
    <property type="match status" value="1"/>
</dbReference>
<evidence type="ECO:0000313" key="4">
    <source>
        <dbReference type="EMBL" id="QIA90629.1"/>
    </source>
</evidence>
<dbReference type="SUPFAM" id="SSF101478">
    <property type="entry name" value="ADP-ribosylglycohydrolase"/>
    <property type="match status" value="1"/>
</dbReference>
<reference evidence="4 5" key="1">
    <citation type="journal article" date="2019" name="Nat. Med.">
        <title>Preventing dysbiosis of the neonatal mouse intestinal microbiome protects against late-onset sepsis.</title>
        <authorList>
            <person name="Singer J.R."/>
            <person name="Blosser E.G."/>
            <person name="Zindl C.L."/>
            <person name="Silberger D.J."/>
            <person name="Conlan S."/>
            <person name="Laufer V.A."/>
            <person name="DiToro D."/>
            <person name="Deming C."/>
            <person name="Kumar R."/>
            <person name="Morrow C.D."/>
            <person name="Segre J.A."/>
            <person name="Gray M.J."/>
            <person name="Randolph D.A."/>
            <person name="Weaver C.T."/>
        </authorList>
    </citation>
    <scope>NUCLEOTIDE SEQUENCE [LARGE SCALE GENOMIC DNA]</scope>
    <source>
        <strain evidence="4 5">V10</strain>
    </source>
</reference>
<proteinExistence type="inferred from homology"/>
<feature type="binding site" evidence="3">
    <location>
        <position position="280"/>
    </location>
    <ligand>
        <name>Mg(2+)</name>
        <dbReference type="ChEBI" id="CHEBI:18420"/>
        <label>1</label>
    </ligand>
</feature>
<dbReference type="Gene3D" id="1.10.4080.10">
    <property type="entry name" value="ADP-ribosylation/Crystallin J1"/>
    <property type="match status" value="1"/>
</dbReference>
<comment type="cofactor">
    <cofactor evidence="3">
        <name>Mg(2+)</name>
        <dbReference type="ChEBI" id="CHEBI:18420"/>
    </cofactor>
    <text evidence="3">Binds 2 magnesium ions per subunit.</text>
</comment>
<evidence type="ECO:0000256" key="3">
    <source>
        <dbReference type="PIRSR" id="PIRSR605502-1"/>
    </source>
</evidence>
<dbReference type="Proteomes" id="UP000463931">
    <property type="component" value="Chromosome"/>
</dbReference>
<dbReference type="EMBL" id="CP040852">
    <property type="protein sequence ID" value="QIA90629.1"/>
    <property type="molecule type" value="Genomic_DNA"/>
</dbReference>
<evidence type="ECO:0000256" key="2">
    <source>
        <dbReference type="ARBA" id="ARBA00022801"/>
    </source>
</evidence>
<accession>A0AAE6WH07</accession>
<sequence length="321" mass="35823">MKYNLNIDQLAGCLLGGALGDALGYPVEFEKVSQMSQDHDFDKIVGKLIVSDDTQMTLFTANALLLDGNLRINTWNCYQDWLETQFKQGKSELSHRPISWLMEYPEMYASREPGRTCLMTLMRGIPGDLNEPINQSKGCGALMRVAPLAFIDREDLYLVAIENSALTHGHQMSHIASAALVSLLRYISEGETLCDSVSLMRQDIKRIFMGSLEVKVFDDLLQQAIFASEKDFDDMEIISRLGEGWVAEETLAIALYCSLKYSNDLKKALRAAVFHDGDSDSTGSVTGQILGTLLGAKKLPQEEIKRLALLEPLMKMIERLS</sequence>
<dbReference type="InterPro" id="IPR036705">
    <property type="entry name" value="Ribosyl_crysJ1_sf"/>
</dbReference>
<evidence type="ECO:0000256" key="1">
    <source>
        <dbReference type="ARBA" id="ARBA00010702"/>
    </source>
</evidence>
<evidence type="ECO:0000313" key="5">
    <source>
        <dbReference type="Proteomes" id="UP000463931"/>
    </source>
</evidence>
<dbReference type="PANTHER" id="PTHR16222:SF24">
    <property type="entry name" value="ADP-RIBOSYLHYDROLASE ARH3"/>
    <property type="match status" value="1"/>
</dbReference>
<comment type="similarity">
    <text evidence="1">Belongs to the ADP-ribosylglycohydrolase family.</text>
</comment>
<feature type="binding site" evidence="3">
    <location>
        <position position="52"/>
    </location>
    <ligand>
        <name>Mg(2+)</name>
        <dbReference type="ChEBI" id="CHEBI:18420"/>
        <label>1</label>
    </ligand>
</feature>
<feature type="binding site" evidence="3">
    <location>
        <position position="281"/>
    </location>
    <ligand>
        <name>Mg(2+)</name>
        <dbReference type="ChEBI" id="CHEBI:18420"/>
        <label>1</label>
    </ligand>
</feature>
<dbReference type="GO" id="GO:0016787">
    <property type="term" value="F:hydrolase activity"/>
    <property type="evidence" value="ECO:0007669"/>
    <property type="project" value="UniProtKB-KW"/>
</dbReference>
<feature type="binding site" evidence="3">
    <location>
        <position position="53"/>
    </location>
    <ligand>
        <name>Mg(2+)</name>
        <dbReference type="ChEBI" id="CHEBI:18420"/>
        <label>1</label>
    </ligand>
</feature>
<keyword evidence="3" id="KW-0479">Metal-binding</keyword>
<dbReference type="Pfam" id="PF03747">
    <property type="entry name" value="ADP_ribosyl_GH"/>
    <property type="match status" value="1"/>
</dbReference>
<dbReference type="AlphaFoldDB" id="A0AAE6WH07"/>
<dbReference type="GO" id="GO:0046872">
    <property type="term" value="F:metal ion binding"/>
    <property type="evidence" value="ECO:0007669"/>
    <property type="project" value="UniProtKB-KW"/>
</dbReference>
<name>A0AAE6WH07_9LACO</name>
<dbReference type="InterPro" id="IPR005502">
    <property type="entry name" value="Ribosyl_crysJ1"/>
</dbReference>
<dbReference type="RefSeq" id="WP_163587731.1">
    <property type="nucleotide sequence ID" value="NZ_CP040852.1"/>
</dbReference>
<feature type="binding site" evidence="3">
    <location>
        <position position="278"/>
    </location>
    <ligand>
        <name>Mg(2+)</name>
        <dbReference type="ChEBI" id="CHEBI:18420"/>
        <label>1</label>
    </ligand>
</feature>
<organism evidence="4 5">
    <name type="scientific">Ligilactobacillus murinus</name>
    <dbReference type="NCBI Taxonomy" id="1622"/>
    <lineage>
        <taxon>Bacteria</taxon>
        <taxon>Bacillati</taxon>
        <taxon>Bacillota</taxon>
        <taxon>Bacilli</taxon>
        <taxon>Lactobacillales</taxon>
        <taxon>Lactobacillaceae</taxon>
        <taxon>Ligilactobacillus</taxon>
    </lineage>
</organism>